<evidence type="ECO:0000256" key="6">
    <source>
        <dbReference type="RuleBase" id="RU004057"/>
    </source>
</evidence>
<evidence type="ECO:0000313" key="12">
    <source>
        <dbReference type="Proteomes" id="UP000587070"/>
    </source>
</evidence>
<dbReference type="OrthoDB" id="175881at2"/>
<evidence type="ECO:0000259" key="10">
    <source>
        <dbReference type="Pfam" id="PF10102"/>
    </source>
</evidence>
<feature type="signal peptide" evidence="8">
    <location>
        <begin position="1"/>
        <end position="19"/>
    </location>
</feature>
<dbReference type="GO" id="GO:0017038">
    <property type="term" value="P:protein import"/>
    <property type="evidence" value="ECO:0007669"/>
    <property type="project" value="TreeGrafter"/>
</dbReference>
<dbReference type="EMBL" id="JACIGE010000010">
    <property type="protein sequence ID" value="MBB4248330.1"/>
    <property type="molecule type" value="Genomic_DNA"/>
</dbReference>
<dbReference type="InterPro" id="IPR050790">
    <property type="entry name" value="ExbB/TolQ_transport"/>
</dbReference>
<sequence>MKLRPLLLLAAAFPLAAHAWWNDAWSERRVLVVDTSATGVETASTVSGATVPVRLHSGNFDFLAASKDGSDIRFVAADDKTPLKFHIERFDGVNELAVAWVQLPQIAVKTAGQKVFVYFGNAAAPAELTPAAASYDASTSAVFHFREGDDRPLDSSANANHAIAPLAVEKAGLLGSSARLEGATLVLAPSPSLQLTSNGSFSFAAWVRLNDSGPNATIYRQGPLALTLEGGTLSLSGAGKQAISGGNLLPNVWQHVALTVGAGQATLYLNGARVGGGEAVLPDTQSEVRIGDGLVGLIDEVQLASVARSADWIRIAASAQGAETKLLSLTTDDEAAGDGGSSSYLGILVGNLTVDAWIVIAILMVMFAVAVAVMIGKARLVIATDKDNRSFLQRFRHASEDILDLEKGAAHPNSSLYRLYQAGTREIQRRTNAAGEVNLSAASINAIKAAVDADLVRETHKLNAQMVLLTIAISGGPFLGLLGTVVGVMITFAAIAAAGDVNVNAIAPGIAAALLATVAGLSVAIPALFGYNYLASRIKNISADMQIFVDEFITRVAESYSR</sequence>
<dbReference type="PANTHER" id="PTHR30625">
    <property type="entry name" value="PROTEIN TOLQ"/>
    <property type="match status" value="1"/>
</dbReference>
<dbReference type="Pfam" id="PF13385">
    <property type="entry name" value="Laminin_G_3"/>
    <property type="match status" value="1"/>
</dbReference>
<keyword evidence="8" id="KW-0732">Signal</keyword>
<dbReference type="InterPro" id="IPR002898">
    <property type="entry name" value="MotA_ExbB_proton_chnl"/>
</dbReference>
<keyword evidence="6" id="KW-0653">Protein transport</keyword>
<keyword evidence="3 7" id="KW-0812">Transmembrane</keyword>
<keyword evidence="6" id="KW-0813">Transport</keyword>
<comment type="similarity">
    <text evidence="6">Belongs to the exbB/tolQ family.</text>
</comment>
<name>A0A840GBS2_RHOTE</name>
<dbReference type="AlphaFoldDB" id="A0A840GBS2"/>
<protein>
    <submittedName>
        <fullName evidence="11">Biopolymer transport protein ExbB</fullName>
    </submittedName>
</protein>
<dbReference type="Pfam" id="PF10102">
    <property type="entry name" value="DUF2341"/>
    <property type="match status" value="1"/>
</dbReference>
<evidence type="ECO:0000259" key="9">
    <source>
        <dbReference type="Pfam" id="PF01618"/>
    </source>
</evidence>
<dbReference type="RefSeq" id="WP_153117420.1">
    <property type="nucleotide sequence ID" value="NZ_JACIGE010000010.1"/>
</dbReference>
<dbReference type="Gene3D" id="2.60.120.200">
    <property type="match status" value="1"/>
</dbReference>
<dbReference type="GO" id="GO:0005886">
    <property type="term" value="C:plasma membrane"/>
    <property type="evidence" value="ECO:0007669"/>
    <property type="project" value="UniProtKB-SubCell"/>
</dbReference>
<dbReference type="SUPFAM" id="SSF49899">
    <property type="entry name" value="Concanavalin A-like lectins/glucanases"/>
    <property type="match status" value="1"/>
</dbReference>
<keyword evidence="2" id="KW-1003">Cell membrane</keyword>
<dbReference type="Proteomes" id="UP000587070">
    <property type="component" value="Unassembled WGS sequence"/>
</dbReference>
<gene>
    <name evidence="11" type="ORF">GGD90_002722</name>
</gene>
<dbReference type="InterPro" id="IPR013320">
    <property type="entry name" value="ConA-like_dom_sf"/>
</dbReference>
<evidence type="ECO:0000256" key="7">
    <source>
        <dbReference type="SAM" id="Phobius"/>
    </source>
</evidence>
<feature type="transmembrane region" description="Helical" evidence="7">
    <location>
        <begin position="505"/>
        <end position="529"/>
    </location>
</feature>
<evidence type="ECO:0000256" key="8">
    <source>
        <dbReference type="SAM" id="SignalP"/>
    </source>
</evidence>
<feature type="transmembrane region" description="Helical" evidence="7">
    <location>
        <begin position="466"/>
        <end position="499"/>
    </location>
</feature>
<evidence type="ECO:0000256" key="5">
    <source>
        <dbReference type="ARBA" id="ARBA00023136"/>
    </source>
</evidence>
<evidence type="ECO:0000313" key="11">
    <source>
        <dbReference type="EMBL" id="MBB4248330.1"/>
    </source>
</evidence>
<evidence type="ECO:0000256" key="2">
    <source>
        <dbReference type="ARBA" id="ARBA00022475"/>
    </source>
</evidence>
<evidence type="ECO:0000256" key="3">
    <source>
        <dbReference type="ARBA" id="ARBA00022692"/>
    </source>
</evidence>
<keyword evidence="5 7" id="KW-0472">Membrane</keyword>
<keyword evidence="4 7" id="KW-1133">Transmembrane helix</keyword>
<comment type="caution">
    <text evidence="11">The sequence shown here is derived from an EMBL/GenBank/DDBJ whole genome shotgun (WGS) entry which is preliminary data.</text>
</comment>
<dbReference type="PANTHER" id="PTHR30625:SF3">
    <property type="entry name" value="TOL-PAL SYSTEM PROTEIN TOLQ"/>
    <property type="match status" value="1"/>
</dbReference>
<dbReference type="Pfam" id="PF01618">
    <property type="entry name" value="MotA_ExbB"/>
    <property type="match status" value="1"/>
</dbReference>
<feature type="domain" description="DUF2341" evidence="10">
    <location>
        <begin position="68"/>
        <end position="132"/>
    </location>
</feature>
<evidence type="ECO:0000256" key="4">
    <source>
        <dbReference type="ARBA" id="ARBA00022989"/>
    </source>
</evidence>
<comment type="subcellular location">
    <subcellularLocation>
        <location evidence="1">Cell membrane</location>
        <topology evidence="1">Multi-pass membrane protein</topology>
    </subcellularLocation>
    <subcellularLocation>
        <location evidence="6">Membrane</location>
        <topology evidence="6">Multi-pass membrane protein</topology>
    </subcellularLocation>
</comment>
<keyword evidence="12" id="KW-1185">Reference proteome</keyword>
<dbReference type="InterPro" id="IPR018765">
    <property type="entry name" value="DUF2341"/>
</dbReference>
<accession>A0A840GBS2</accession>
<proteinExistence type="inferred from homology"/>
<feature type="transmembrane region" description="Helical" evidence="7">
    <location>
        <begin position="356"/>
        <end position="376"/>
    </location>
</feature>
<reference evidence="11 12" key="1">
    <citation type="submission" date="2020-08" db="EMBL/GenBank/DDBJ databases">
        <title>Genome sequencing of Purple Non-Sulfur Bacteria from various extreme environments.</title>
        <authorList>
            <person name="Mayer M."/>
        </authorList>
    </citation>
    <scope>NUCLEOTIDE SEQUENCE [LARGE SCALE GENOMIC DNA]</scope>
    <source>
        <strain evidence="11 12">2761</strain>
    </source>
</reference>
<organism evidence="11 12">
    <name type="scientific">Rhodocyclus tenuis</name>
    <name type="common">Rhodospirillum tenue</name>
    <dbReference type="NCBI Taxonomy" id="1066"/>
    <lineage>
        <taxon>Bacteria</taxon>
        <taxon>Pseudomonadati</taxon>
        <taxon>Pseudomonadota</taxon>
        <taxon>Betaproteobacteria</taxon>
        <taxon>Rhodocyclales</taxon>
        <taxon>Rhodocyclaceae</taxon>
        <taxon>Rhodocyclus</taxon>
    </lineage>
</organism>
<feature type="domain" description="MotA/TolQ/ExbB proton channel" evidence="9">
    <location>
        <begin position="440"/>
        <end position="546"/>
    </location>
</feature>
<evidence type="ECO:0000256" key="1">
    <source>
        <dbReference type="ARBA" id="ARBA00004651"/>
    </source>
</evidence>
<feature type="chain" id="PRO_5032536034" evidence="8">
    <location>
        <begin position="20"/>
        <end position="562"/>
    </location>
</feature>